<sequence length="96" mass="10569">SRLNKKNKDTNDCIKNFQIISAEVAEMKNSGAAKSLVEPCWVKMEVAGMRDPSVVKSLVEVESIAGTRNLAEVKNVAEAEGIVEMKYIVRTESLVE</sequence>
<comment type="caution">
    <text evidence="1">The sequence shown here is derived from an EMBL/GenBank/DDBJ whole genome shotgun (WGS) entry which is preliminary data.</text>
</comment>
<evidence type="ECO:0000313" key="2">
    <source>
        <dbReference type="Proteomes" id="UP000789920"/>
    </source>
</evidence>
<dbReference type="EMBL" id="CAJVQC010006748">
    <property type="protein sequence ID" value="CAG8570672.1"/>
    <property type="molecule type" value="Genomic_DNA"/>
</dbReference>
<keyword evidence="2" id="KW-1185">Reference proteome</keyword>
<reference evidence="1" key="1">
    <citation type="submission" date="2021-06" db="EMBL/GenBank/DDBJ databases">
        <authorList>
            <person name="Kallberg Y."/>
            <person name="Tangrot J."/>
            <person name="Rosling A."/>
        </authorList>
    </citation>
    <scope>NUCLEOTIDE SEQUENCE</scope>
    <source>
        <strain evidence="1">MA461A</strain>
    </source>
</reference>
<proteinExistence type="predicted"/>
<feature type="non-terminal residue" evidence="1">
    <location>
        <position position="1"/>
    </location>
</feature>
<protein>
    <submittedName>
        <fullName evidence="1">36344_t:CDS:1</fullName>
    </submittedName>
</protein>
<gene>
    <name evidence="1" type="ORF">RPERSI_LOCUS4741</name>
</gene>
<name>A0ACA9M5F1_9GLOM</name>
<dbReference type="Proteomes" id="UP000789920">
    <property type="component" value="Unassembled WGS sequence"/>
</dbReference>
<accession>A0ACA9M5F1</accession>
<organism evidence="1 2">
    <name type="scientific">Racocetra persica</name>
    <dbReference type="NCBI Taxonomy" id="160502"/>
    <lineage>
        <taxon>Eukaryota</taxon>
        <taxon>Fungi</taxon>
        <taxon>Fungi incertae sedis</taxon>
        <taxon>Mucoromycota</taxon>
        <taxon>Glomeromycotina</taxon>
        <taxon>Glomeromycetes</taxon>
        <taxon>Diversisporales</taxon>
        <taxon>Gigasporaceae</taxon>
        <taxon>Racocetra</taxon>
    </lineage>
</organism>
<evidence type="ECO:0000313" key="1">
    <source>
        <dbReference type="EMBL" id="CAG8570672.1"/>
    </source>
</evidence>